<evidence type="ECO:0000256" key="2">
    <source>
        <dbReference type="SAM" id="SignalP"/>
    </source>
</evidence>
<feature type="domain" description="D-alanyl-D-alanine carboxypeptidase-like core" evidence="3">
    <location>
        <begin position="224"/>
        <end position="331"/>
    </location>
</feature>
<accession>A0A853BP23</accession>
<dbReference type="EMBL" id="JACCFO010000001">
    <property type="protein sequence ID" value="NYI96192.1"/>
    <property type="molecule type" value="Genomic_DNA"/>
</dbReference>
<keyword evidence="2" id="KW-0732">Signal</keyword>
<feature type="signal peptide" evidence="2">
    <location>
        <begin position="1"/>
        <end position="21"/>
    </location>
</feature>
<dbReference type="Proteomes" id="UP000575985">
    <property type="component" value="Unassembled WGS sequence"/>
</dbReference>
<name>A0A853BP23_9ACTN</name>
<dbReference type="PANTHER" id="PTHR34385:SF1">
    <property type="entry name" value="PEPTIDOGLYCAN L-ALANYL-D-GLUTAMATE ENDOPEPTIDASE CWLK"/>
    <property type="match status" value="1"/>
</dbReference>
<dbReference type="GO" id="GO:0004180">
    <property type="term" value="F:carboxypeptidase activity"/>
    <property type="evidence" value="ECO:0007669"/>
    <property type="project" value="UniProtKB-KW"/>
</dbReference>
<dbReference type="Pfam" id="PF02557">
    <property type="entry name" value="VanY"/>
    <property type="match status" value="1"/>
</dbReference>
<feature type="coiled-coil region" evidence="1">
    <location>
        <begin position="115"/>
        <end position="181"/>
    </location>
</feature>
<protein>
    <submittedName>
        <fullName evidence="4">LAS superfamily LD-carboxypeptidase LdcB</fullName>
    </submittedName>
</protein>
<evidence type="ECO:0000313" key="4">
    <source>
        <dbReference type="EMBL" id="NYI96192.1"/>
    </source>
</evidence>
<sequence length="336" mass="37173">MSALLVILVALFLVPSGSASADSDLDQLKQQADEAKAELEEATEEYTEREENLEDAQDELISTLHDLQQTELRLSEMRVPLAQLGSTLYQQPDGGILGVMTSGNLDQDLQVESHVLKLADDKEALLEEANDLRDRQADLAGKAQDLQAETQLERVELEDDLAALREQSEESTRELTEELENRGLDPDAYMAGVECDPTAGQEASGYPNGLLPQGALCELHEGGHFLRADAAVDFLEMNQAYTEEFGTPICLTSSYRDLPNQHRVYQEQPPGNAAVPGTSNHGWGLAVDMCGGVQTEGTPQFAWLEANSTQWGWFHPQWAYSSPYEPWHWEYDAPHG</sequence>
<dbReference type="PANTHER" id="PTHR34385">
    <property type="entry name" value="D-ALANYL-D-ALANINE CARBOXYPEPTIDASE"/>
    <property type="match status" value="1"/>
</dbReference>
<dbReference type="Gene3D" id="3.30.1380.10">
    <property type="match status" value="1"/>
</dbReference>
<dbReference type="CDD" id="cd14814">
    <property type="entry name" value="Peptidase_M15"/>
    <property type="match status" value="1"/>
</dbReference>
<dbReference type="InterPro" id="IPR052179">
    <property type="entry name" value="DD-CPase-like"/>
</dbReference>
<evidence type="ECO:0000259" key="3">
    <source>
        <dbReference type="Pfam" id="PF02557"/>
    </source>
</evidence>
<keyword evidence="4" id="KW-0378">Hydrolase</keyword>
<keyword evidence="1" id="KW-0175">Coiled coil</keyword>
<dbReference type="SUPFAM" id="SSF55166">
    <property type="entry name" value="Hedgehog/DD-peptidase"/>
    <property type="match status" value="1"/>
</dbReference>
<dbReference type="AlphaFoldDB" id="A0A853BP23"/>
<dbReference type="GO" id="GO:0006508">
    <property type="term" value="P:proteolysis"/>
    <property type="evidence" value="ECO:0007669"/>
    <property type="project" value="InterPro"/>
</dbReference>
<gene>
    <name evidence="4" type="ORF">HNR12_002469</name>
</gene>
<reference evidence="4 5" key="1">
    <citation type="submission" date="2020-07" db="EMBL/GenBank/DDBJ databases">
        <title>Sequencing the genomes of 1000 actinobacteria strains.</title>
        <authorList>
            <person name="Klenk H.-P."/>
        </authorList>
    </citation>
    <scope>NUCLEOTIDE SEQUENCE [LARGE SCALE GENOMIC DNA]</scope>
    <source>
        <strain evidence="4 5">DSM 45927</strain>
    </source>
</reference>
<keyword evidence="5" id="KW-1185">Reference proteome</keyword>
<keyword evidence="4" id="KW-0121">Carboxypeptidase</keyword>
<evidence type="ECO:0000256" key="1">
    <source>
        <dbReference type="SAM" id="Coils"/>
    </source>
</evidence>
<feature type="coiled-coil region" evidence="1">
    <location>
        <begin position="18"/>
        <end position="73"/>
    </location>
</feature>
<feature type="chain" id="PRO_5033068950" evidence="2">
    <location>
        <begin position="22"/>
        <end position="336"/>
    </location>
</feature>
<evidence type="ECO:0000313" key="5">
    <source>
        <dbReference type="Proteomes" id="UP000575985"/>
    </source>
</evidence>
<dbReference type="InterPro" id="IPR009045">
    <property type="entry name" value="Zn_M74/Hedgehog-like"/>
</dbReference>
<organism evidence="4 5">
    <name type="scientific">Streptomonospora nanhaiensis</name>
    <dbReference type="NCBI Taxonomy" id="1323731"/>
    <lineage>
        <taxon>Bacteria</taxon>
        <taxon>Bacillati</taxon>
        <taxon>Actinomycetota</taxon>
        <taxon>Actinomycetes</taxon>
        <taxon>Streptosporangiales</taxon>
        <taxon>Nocardiopsidaceae</taxon>
        <taxon>Streptomonospora</taxon>
    </lineage>
</organism>
<comment type="caution">
    <text evidence="4">The sequence shown here is derived from an EMBL/GenBank/DDBJ whole genome shotgun (WGS) entry which is preliminary data.</text>
</comment>
<keyword evidence="4" id="KW-0645">Protease</keyword>
<dbReference type="InterPro" id="IPR003709">
    <property type="entry name" value="VanY-like_core_dom"/>
</dbReference>
<proteinExistence type="predicted"/>